<name>A0ABT3N8L1_9BACT</name>
<dbReference type="PANTHER" id="PTHR11228">
    <property type="entry name" value="RADICAL SAM DOMAIN PROTEIN"/>
    <property type="match status" value="1"/>
</dbReference>
<dbReference type="RefSeq" id="WP_265424245.1">
    <property type="nucleotide sequence ID" value="NZ_JAPFPW010000004.1"/>
</dbReference>
<dbReference type="EMBL" id="JAPFPW010000004">
    <property type="protein sequence ID" value="MCW7753377.1"/>
    <property type="molecule type" value="Genomic_DNA"/>
</dbReference>
<dbReference type="InterPro" id="IPR050377">
    <property type="entry name" value="Radical_SAM_PqqE_MftC-like"/>
</dbReference>
<evidence type="ECO:0000259" key="7">
    <source>
        <dbReference type="PROSITE" id="PS51918"/>
    </source>
</evidence>
<dbReference type="Pfam" id="PF04055">
    <property type="entry name" value="Radical_SAM"/>
    <property type="match status" value="1"/>
</dbReference>
<keyword evidence="9" id="KW-1185">Reference proteome</keyword>
<evidence type="ECO:0000256" key="6">
    <source>
        <dbReference type="ARBA" id="ARBA00023014"/>
    </source>
</evidence>
<keyword evidence="2" id="KW-0004">4Fe-4S</keyword>
<dbReference type="InterPro" id="IPR013785">
    <property type="entry name" value="Aldolase_TIM"/>
</dbReference>
<evidence type="ECO:0000256" key="1">
    <source>
        <dbReference type="ARBA" id="ARBA00001966"/>
    </source>
</evidence>
<dbReference type="Proteomes" id="UP001209681">
    <property type="component" value="Unassembled WGS sequence"/>
</dbReference>
<dbReference type="PANTHER" id="PTHR11228:SF7">
    <property type="entry name" value="PQQA PEPTIDE CYCLASE"/>
    <property type="match status" value="1"/>
</dbReference>
<organism evidence="8 9">
    <name type="scientific">Desulfobotulus pelophilus</name>
    <dbReference type="NCBI Taxonomy" id="2823377"/>
    <lineage>
        <taxon>Bacteria</taxon>
        <taxon>Pseudomonadati</taxon>
        <taxon>Thermodesulfobacteriota</taxon>
        <taxon>Desulfobacteria</taxon>
        <taxon>Desulfobacterales</taxon>
        <taxon>Desulfobacteraceae</taxon>
        <taxon>Desulfobotulus</taxon>
    </lineage>
</organism>
<evidence type="ECO:0000256" key="2">
    <source>
        <dbReference type="ARBA" id="ARBA00022485"/>
    </source>
</evidence>
<dbReference type="SUPFAM" id="SSF102114">
    <property type="entry name" value="Radical SAM enzymes"/>
    <property type="match status" value="1"/>
</dbReference>
<dbReference type="CDD" id="cd01335">
    <property type="entry name" value="Radical_SAM"/>
    <property type="match status" value="1"/>
</dbReference>
<dbReference type="InterPro" id="IPR058240">
    <property type="entry name" value="rSAM_sf"/>
</dbReference>
<keyword evidence="6" id="KW-0411">Iron-sulfur</keyword>
<comment type="cofactor">
    <cofactor evidence="1">
        <name>[4Fe-4S] cluster</name>
        <dbReference type="ChEBI" id="CHEBI:49883"/>
    </cofactor>
</comment>
<keyword evidence="3" id="KW-0949">S-adenosyl-L-methionine</keyword>
<keyword evidence="4" id="KW-0479">Metal-binding</keyword>
<dbReference type="InterPro" id="IPR023885">
    <property type="entry name" value="4Fe4S-binding_SPASM_dom"/>
</dbReference>
<evidence type="ECO:0000256" key="4">
    <source>
        <dbReference type="ARBA" id="ARBA00022723"/>
    </source>
</evidence>
<keyword evidence="5" id="KW-0408">Iron</keyword>
<dbReference type="SFLD" id="SFLDG01067">
    <property type="entry name" value="SPASM/twitch_domain_containing"/>
    <property type="match status" value="1"/>
</dbReference>
<dbReference type="SFLD" id="SFLDS00029">
    <property type="entry name" value="Radical_SAM"/>
    <property type="match status" value="1"/>
</dbReference>
<protein>
    <submittedName>
        <fullName evidence="8">Radical SAM protein</fullName>
    </submittedName>
</protein>
<sequence>MKDFLVLQIEPSTCCTLRCPTCPRTAFAQHWENRHLPMDQLHRILPLAARAEMVQIQGWGEPLCHPSIAAIVEAIQQTGTRCALTTNGSLLDEKRSRNLLTAGLSQLTVSVSGATQETHAALRPPSDLSAIMKNIRRFRELAKESGAACQLTLSFLQQDKNIHELAAVVAMAREYKMDDCLAINATYLPTPDHERQYVRPGLGTKWAGLRALWTSIRKAQNYISARVQPVEQAVCANDPLQCVFVGADGSVSPCIFLQLPLKPGCSGHPPFAIMGNLFEEEFDTLWNHTLYGQFREAFQVRRDFHEDLYKGIDNCSEGRRRLLEAPAIEKTFFDKHPVPQSCRACAKMNGL</sequence>
<evidence type="ECO:0000256" key="3">
    <source>
        <dbReference type="ARBA" id="ARBA00022691"/>
    </source>
</evidence>
<comment type="caution">
    <text evidence="8">The sequence shown here is derived from an EMBL/GenBank/DDBJ whole genome shotgun (WGS) entry which is preliminary data.</text>
</comment>
<gene>
    <name evidence="8" type="ORF">OOT00_05180</name>
</gene>
<dbReference type="InterPro" id="IPR034391">
    <property type="entry name" value="AdoMet-like_SPASM_containing"/>
</dbReference>
<dbReference type="Gene3D" id="3.20.20.70">
    <property type="entry name" value="Aldolase class I"/>
    <property type="match status" value="1"/>
</dbReference>
<evidence type="ECO:0000313" key="8">
    <source>
        <dbReference type="EMBL" id="MCW7753377.1"/>
    </source>
</evidence>
<dbReference type="InterPro" id="IPR007197">
    <property type="entry name" value="rSAM"/>
</dbReference>
<accession>A0ABT3N8L1</accession>
<dbReference type="Pfam" id="PF13186">
    <property type="entry name" value="SPASM"/>
    <property type="match status" value="1"/>
</dbReference>
<feature type="domain" description="Radical SAM core" evidence="7">
    <location>
        <begin position="1"/>
        <end position="226"/>
    </location>
</feature>
<evidence type="ECO:0000256" key="5">
    <source>
        <dbReference type="ARBA" id="ARBA00023004"/>
    </source>
</evidence>
<dbReference type="SFLD" id="SFLDG01387">
    <property type="entry name" value="BtrN-like_SPASM_domain_contain"/>
    <property type="match status" value="1"/>
</dbReference>
<dbReference type="PROSITE" id="PS51918">
    <property type="entry name" value="RADICAL_SAM"/>
    <property type="match status" value="1"/>
</dbReference>
<proteinExistence type="predicted"/>
<reference evidence="8 9" key="1">
    <citation type="submission" date="2022-11" db="EMBL/GenBank/DDBJ databases">
        <title>Desulfobotulus tamanensis H1 sp. nov. - anaerobic, alkaliphilic, sulphate reducing bacterium isolated from terrestrial mud volcano.</title>
        <authorList>
            <person name="Frolova A."/>
            <person name="Merkel A.Y."/>
            <person name="Slobodkin A.I."/>
        </authorList>
    </citation>
    <scope>NUCLEOTIDE SEQUENCE [LARGE SCALE GENOMIC DNA]</scope>
    <source>
        <strain evidence="8 9">H1</strain>
    </source>
</reference>
<evidence type="ECO:0000313" key="9">
    <source>
        <dbReference type="Proteomes" id="UP001209681"/>
    </source>
</evidence>